<feature type="transmembrane region" description="Helical" evidence="1">
    <location>
        <begin position="12"/>
        <end position="32"/>
    </location>
</feature>
<keyword evidence="1" id="KW-0812">Transmembrane</keyword>
<keyword evidence="3" id="KW-1185">Reference proteome</keyword>
<evidence type="ECO:0000313" key="3">
    <source>
        <dbReference type="Proteomes" id="UP001321580"/>
    </source>
</evidence>
<keyword evidence="1" id="KW-0472">Membrane</keyword>
<name>A0ABT6XFQ2_9GAMM</name>
<sequence length="138" mass="14740">MTPPAPARRASWFSWLLLLLGACGFAAVWVLASLYTGRQLGWMAVIGALDIAWLLRLGGWRPGLGRLVAGVLATAAIVVVANWFITATQLGAMMGLDPWNSALRLGPHHAWILVQLANSTVDIACIALGLIVAAWLSR</sequence>
<organism evidence="2 3">
    <name type="scientific">Lysobacter stagni</name>
    <dbReference type="NCBI Taxonomy" id="3045172"/>
    <lineage>
        <taxon>Bacteria</taxon>
        <taxon>Pseudomonadati</taxon>
        <taxon>Pseudomonadota</taxon>
        <taxon>Gammaproteobacteria</taxon>
        <taxon>Lysobacterales</taxon>
        <taxon>Lysobacteraceae</taxon>
        <taxon>Lysobacter</taxon>
    </lineage>
</organism>
<feature type="transmembrane region" description="Helical" evidence="1">
    <location>
        <begin position="38"/>
        <end position="55"/>
    </location>
</feature>
<evidence type="ECO:0000313" key="2">
    <source>
        <dbReference type="EMBL" id="MDI9238978.1"/>
    </source>
</evidence>
<accession>A0ABT6XFQ2</accession>
<dbReference type="EMBL" id="JASGBI010000001">
    <property type="protein sequence ID" value="MDI9238978.1"/>
    <property type="molecule type" value="Genomic_DNA"/>
</dbReference>
<evidence type="ECO:0008006" key="4">
    <source>
        <dbReference type="Google" id="ProtNLM"/>
    </source>
</evidence>
<keyword evidence="1" id="KW-1133">Transmembrane helix</keyword>
<feature type="transmembrane region" description="Helical" evidence="1">
    <location>
        <begin position="110"/>
        <end position="136"/>
    </location>
</feature>
<gene>
    <name evidence="2" type="ORF">QLQ15_08620</name>
</gene>
<evidence type="ECO:0000256" key="1">
    <source>
        <dbReference type="SAM" id="Phobius"/>
    </source>
</evidence>
<protein>
    <recommendedName>
        <fullName evidence="4">DUF4149 domain-containing protein</fullName>
    </recommendedName>
</protein>
<feature type="transmembrane region" description="Helical" evidence="1">
    <location>
        <begin position="67"/>
        <end position="90"/>
    </location>
</feature>
<reference evidence="2 3" key="1">
    <citation type="submission" date="2023-05" db="EMBL/GenBank/DDBJ databases">
        <title>Lysobacter sp. strain LF1 Genome sequencing and assembly.</title>
        <authorList>
            <person name="Jung Y."/>
        </authorList>
    </citation>
    <scope>NUCLEOTIDE SEQUENCE [LARGE SCALE GENOMIC DNA]</scope>
    <source>
        <strain evidence="2 3">LF1</strain>
    </source>
</reference>
<dbReference type="Proteomes" id="UP001321580">
    <property type="component" value="Unassembled WGS sequence"/>
</dbReference>
<proteinExistence type="predicted"/>
<comment type="caution">
    <text evidence="2">The sequence shown here is derived from an EMBL/GenBank/DDBJ whole genome shotgun (WGS) entry which is preliminary data.</text>
</comment>
<dbReference type="RefSeq" id="WP_283212405.1">
    <property type="nucleotide sequence ID" value="NZ_JASGBI010000001.1"/>
</dbReference>